<keyword evidence="4" id="KW-1185">Reference proteome</keyword>
<dbReference type="AlphaFoldDB" id="A0A8J2P530"/>
<evidence type="ECO:0000313" key="4">
    <source>
        <dbReference type="Proteomes" id="UP000708208"/>
    </source>
</evidence>
<dbReference type="InterPro" id="IPR050621">
    <property type="entry name" value="Tudor_domain_containing"/>
</dbReference>
<feature type="region of interest" description="Disordered" evidence="1">
    <location>
        <begin position="376"/>
        <end position="405"/>
    </location>
</feature>
<organism evidence="3 4">
    <name type="scientific">Allacma fusca</name>
    <dbReference type="NCBI Taxonomy" id="39272"/>
    <lineage>
        <taxon>Eukaryota</taxon>
        <taxon>Metazoa</taxon>
        <taxon>Ecdysozoa</taxon>
        <taxon>Arthropoda</taxon>
        <taxon>Hexapoda</taxon>
        <taxon>Collembola</taxon>
        <taxon>Symphypleona</taxon>
        <taxon>Sminthuridae</taxon>
        <taxon>Allacma</taxon>
    </lineage>
</organism>
<dbReference type="PANTHER" id="PTHR22948:SF29">
    <property type="entry name" value="FI02030P-RELATED"/>
    <property type="match status" value="1"/>
</dbReference>
<dbReference type="OrthoDB" id="9995375at2759"/>
<dbReference type="EMBL" id="CAJVCH010209739">
    <property type="protein sequence ID" value="CAG7731299.1"/>
    <property type="molecule type" value="Genomic_DNA"/>
</dbReference>
<name>A0A8J2P530_9HEXA</name>
<accession>A0A8J2P530</accession>
<feature type="compositionally biased region" description="Acidic residues" evidence="1">
    <location>
        <begin position="378"/>
        <end position="389"/>
    </location>
</feature>
<dbReference type="Proteomes" id="UP000708208">
    <property type="component" value="Unassembled WGS sequence"/>
</dbReference>
<protein>
    <recommendedName>
        <fullName evidence="2">Tudor domain-containing protein</fullName>
    </recommendedName>
</protein>
<sequence length="405" mass="45141">MDPCRNKNSGSPSFGSNHFPFANILRFQNNVDDGGGDETSGVLEINKKYTEPQAADKVLDGNSKTIITIEDLSPKPEGREGMMNVGTVSCVVDPGEFYIFPLKSWECACKDIDTRSIVNKESLAEHAPPDVPKTTVASFHEMTQELSMFGDKVGLHSDQYRPGEVVAVKLDTLERDGNPNCCWFRAEVLDPVDDDDDDDTDLEVSGRLVDVGGSFRVSRDRVTRLPESFCYLPPLAYKCSLFGVSPLTHKWTKTAIATFKALAEYQSCFFEVKRTTRKKGGKLDDDPYEVQILVKLEGVYQDVAHALAEEGLALKWNFTPSRPLVSSTLDGELWNLLAAENDKAGQCFHTQGVKADKESVMTREFKRMKKLLGRLNPDYDEDTSEEELESPVSTFHGLKNQKTNS</sequence>
<reference evidence="3" key="1">
    <citation type="submission" date="2021-06" db="EMBL/GenBank/DDBJ databases">
        <authorList>
            <person name="Hodson N. C."/>
            <person name="Mongue J. A."/>
            <person name="Jaron S. K."/>
        </authorList>
    </citation>
    <scope>NUCLEOTIDE SEQUENCE</scope>
</reference>
<feature type="domain" description="Tudor" evidence="2">
    <location>
        <begin position="133"/>
        <end position="243"/>
    </location>
</feature>
<evidence type="ECO:0000259" key="2">
    <source>
        <dbReference type="Pfam" id="PF00567"/>
    </source>
</evidence>
<evidence type="ECO:0000256" key="1">
    <source>
        <dbReference type="SAM" id="MobiDB-lite"/>
    </source>
</evidence>
<dbReference type="InterPro" id="IPR002999">
    <property type="entry name" value="Tudor"/>
</dbReference>
<gene>
    <name evidence="3" type="ORF">AFUS01_LOCUS19901</name>
</gene>
<dbReference type="PANTHER" id="PTHR22948">
    <property type="entry name" value="TUDOR DOMAIN CONTAINING PROTEIN"/>
    <property type="match status" value="1"/>
</dbReference>
<proteinExistence type="predicted"/>
<comment type="caution">
    <text evidence="3">The sequence shown here is derived from an EMBL/GenBank/DDBJ whole genome shotgun (WGS) entry which is preliminary data.</text>
</comment>
<dbReference type="Pfam" id="PF00567">
    <property type="entry name" value="TUDOR"/>
    <property type="match status" value="1"/>
</dbReference>
<evidence type="ECO:0000313" key="3">
    <source>
        <dbReference type="EMBL" id="CAG7731299.1"/>
    </source>
</evidence>